<dbReference type="EMBL" id="CM047743">
    <property type="protein sequence ID" value="KAJ0030036.1"/>
    <property type="molecule type" value="Genomic_DNA"/>
</dbReference>
<comment type="caution">
    <text evidence="1">The sequence shown here is derived from an EMBL/GenBank/DDBJ whole genome shotgun (WGS) entry which is preliminary data.</text>
</comment>
<protein>
    <submittedName>
        <fullName evidence="1">Uncharacterized protein</fullName>
    </submittedName>
</protein>
<keyword evidence="2" id="KW-1185">Reference proteome</keyword>
<gene>
    <name evidence="1" type="ORF">Pint_14398</name>
</gene>
<accession>A0ACC0Y450</accession>
<sequence length="171" mass="19518">MARLKLSLDIINTLKAKFKEDQGVNYTTFEILAAHIWRCACLACGLSDDQETKLYMPVNGQSRLNPPLPYEYFGNFIFNATPIVLTGDIQLELLIYTVKIIHEASKRRDDVSVLAYLGQYDSDLTVVKQRVPIHKYPNLTIVSWTEMLIYGSDFGWDSPIYMGWTTLSSLL</sequence>
<reference evidence="2" key="1">
    <citation type="journal article" date="2023" name="G3 (Bethesda)">
        <title>Genome assembly and association tests identify interacting loci associated with vigor, precocity, and sex in interspecific pistachio rootstocks.</title>
        <authorList>
            <person name="Palmer W."/>
            <person name="Jacygrad E."/>
            <person name="Sagayaradj S."/>
            <person name="Cavanaugh K."/>
            <person name="Han R."/>
            <person name="Bertier L."/>
            <person name="Beede B."/>
            <person name="Kafkas S."/>
            <person name="Golino D."/>
            <person name="Preece J."/>
            <person name="Michelmore R."/>
        </authorList>
    </citation>
    <scope>NUCLEOTIDE SEQUENCE [LARGE SCALE GENOMIC DNA]</scope>
</reference>
<proteinExistence type="predicted"/>
<organism evidence="1 2">
    <name type="scientific">Pistacia integerrima</name>
    <dbReference type="NCBI Taxonomy" id="434235"/>
    <lineage>
        <taxon>Eukaryota</taxon>
        <taxon>Viridiplantae</taxon>
        <taxon>Streptophyta</taxon>
        <taxon>Embryophyta</taxon>
        <taxon>Tracheophyta</taxon>
        <taxon>Spermatophyta</taxon>
        <taxon>Magnoliopsida</taxon>
        <taxon>eudicotyledons</taxon>
        <taxon>Gunneridae</taxon>
        <taxon>Pentapetalae</taxon>
        <taxon>rosids</taxon>
        <taxon>malvids</taxon>
        <taxon>Sapindales</taxon>
        <taxon>Anacardiaceae</taxon>
        <taxon>Pistacia</taxon>
    </lineage>
</organism>
<name>A0ACC0Y450_9ROSI</name>
<evidence type="ECO:0000313" key="1">
    <source>
        <dbReference type="EMBL" id="KAJ0030036.1"/>
    </source>
</evidence>
<evidence type="ECO:0000313" key="2">
    <source>
        <dbReference type="Proteomes" id="UP001163603"/>
    </source>
</evidence>
<dbReference type="Proteomes" id="UP001163603">
    <property type="component" value="Chromosome 8"/>
</dbReference>